<accession>A0ACC1U714</accession>
<keyword evidence="2" id="KW-1185">Reference proteome</keyword>
<dbReference type="EMBL" id="MU795018">
    <property type="protein sequence ID" value="KAJ3812598.1"/>
    <property type="molecule type" value="Genomic_DNA"/>
</dbReference>
<protein>
    <submittedName>
        <fullName evidence="1">Uncharacterized protein</fullName>
    </submittedName>
</protein>
<proteinExistence type="predicted"/>
<gene>
    <name evidence="1" type="ORF">F5876DRAFT_74672</name>
</gene>
<reference evidence="1" key="1">
    <citation type="submission" date="2022-09" db="EMBL/GenBank/DDBJ databases">
        <title>A Global Phylogenomic Analysis of the Shiitake Genus Lentinula.</title>
        <authorList>
            <consortium name="DOE Joint Genome Institute"/>
            <person name="Sierra-Patev S."/>
            <person name="Min B."/>
            <person name="Naranjo-Ortiz M."/>
            <person name="Looney B."/>
            <person name="Konkel Z."/>
            <person name="Slot J.C."/>
            <person name="Sakamoto Y."/>
            <person name="Steenwyk J.L."/>
            <person name="Rokas A."/>
            <person name="Carro J."/>
            <person name="Camarero S."/>
            <person name="Ferreira P."/>
            <person name="Molpeceres G."/>
            <person name="Ruiz-Duenas F.J."/>
            <person name="Serrano A."/>
            <person name="Henrissat B."/>
            <person name="Drula E."/>
            <person name="Hughes K.W."/>
            <person name="Mata J.L."/>
            <person name="Ishikawa N.K."/>
            <person name="Vargas-Isla R."/>
            <person name="Ushijima S."/>
            <person name="Smith C.A."/>
            <person name="Ahrendt S."/>
            <person name="Andreopoulos W."/>
            <person name="He G."/>
            <person name="Labutti K."/>
            <person name="Lipzen A."/>
            <person name="Ng V."/>
            <person name="Riley R."/>
            <person name="Sandor L."/>
            <person name="Barry K."/>
            <person name="Martinez A.T."/>
            <person name="Xiao Y."/>
            <person name="Gibbons J.G."/>
            <person name="Terashima K."/>
            <person name="Grigoriev I.V."/>
            <person name="Hibbett D.S."/>
        </authorList>
    </citation>
    <scope>NUCLEOTIDE SEQUENCE</scope>
    <source>
        <strain evidence="1">TMI1499</strain>
    </source>
</reference>
<evidence type="ECO:0000313" key="2">
    <source>
        <dbReference type="Proteomes" id="UP001163835"/>
    </source>
</evidence>
<dbReference type="Proteomes" id="UP001163835">
    <property type="component" value="Unassembled WGS sequence"/>
</dbReference>
<evidence type="ECO:0000313" key="1">
    <source>
        <dbReference type="EMBL" id="KAJ3812598.1"/>
    </source>
</evidence>
<sequence>MVPRTARDQTIPISNSSSSHPNPLDFCNSFAPPQPDIHYPQLNSSLSTLSINSPNDTSAQAPSWAGLHFAPAPRKPRKDSRIINNTLRPNVNSADRILAWTSPWSIEKKLHDLQSIPLHILQQAEQIIASGLTDQTKSCYAAGLLHWHQFCDKESIPELMRMPASELLIAGFVGAHAGSVSGSTIRSWLSGLRAWHILNRAPWPSKSEYITFARCAANIKGSHHKRPVRNPITLRHLFALRSALNLNIPFHCSIWAIALTCFWGCHRLGELTIPSKSAFDPKFHVVRSSVISDFLLQSSQTRIKFHIPWTKSTKELGADVVASSQSNNLCPCKAFEQHWQMNAAVPEGSSLFSYIDESGCSQHMTKSVFLRFVSDIWSRASMQHVLGHSFRIGGAVELLLAGVAPHVVAAIGGWTSLAFLIYWRRLEDIIISQVADAYDKRWDRVRKAMEDYRRTNKILATLIDSCIRGEDIKLTDD</sequence>
<name>A0ACC1U714_9AGAR</name>
<organism evidence="1 2">
    <name type="scientific">Lentinula aff. lateritia</name>
    <dbReference type="NCBI Taxonomy" id="2804960"/>
    <lineage>
        <taxon>Eukaryota</taxon>
        <taxon>Fungi</taxon>
        <taxon>Dikarya</taxon>
        <taxon>Basidiomycota</taxon>
        <taxon>Agaricomycotina</taxon>
        <taxon>Agaricomycetes</taxon>
        <taxon>Agaricomycetidae</taxon>
        <taxon>Agaricales</taxon>
        <taxon>Marasmiineae</taxon>
        <taxon>Omphalotaceae</taxon>
        <taxon>Lentinula</taxon>
    </lineage>
</organism>
<comment type="caution">
    <text evidence="1">The sequence shown here is derived from an EMBL/GenBank/DDBJ whole genome shotgun (WGS) entry which is preliminary data.</text>
</comment>